<protein>
    <submittedName>
        <fullName evidence="2">Acetyltransferase, gnat family</fullName>
    </submittedName>
</protein>
<keyword evidence="2" id="KW-0808">Transferase</keyword>
<evidence type="ECO:0000259" key="1">
    <source>
        <dbReference type="Pfam" id="PF13302"/>
    </source>
</evidence>
<dbReference type="EMBL" id="AMGO01000006">
    <property type="protein sequence ID" value="EKE45681.1"/>
    <property type="molecule type" value="Genomic_DNA"/>
</dbReference>
<organism evidence="2 3">
    <name type="scientific">Oceaniovalibus guishaninsula JLT2003</name>
    <dbReference type="NCBI Taxonomy" id="1231392"/>
    <lineage>
        <taxon>Bacteria</taxon>
        <taxon>Pseudomonadati</taxon>
        <taxon>Pseudomonadota</taxon>
        <taxon>Alphaproteobacteria</taxon>
        <taxon>Rhodobacterales</taxon>
        <taxon>Roseobacteraceae</taxon>
        <taxon>Oceaniovalibus</taxon>
    </lineage>
</organism>
<dbReference type="RefSeq" id="WP_007425451.1">
    <property type="nucleotide sequence ID" value="NZ_AMGO01000006.1"/>
</dbReference>
<comment type="caution">
    <text evidence="2">The sequence shown here is derived from an EMBL/GenBank/DDBJ whole genome shotgun (WGS) entry which is preliminary data.</text>
</comment>
<dbReference type="InterPro" id="IPR051531">
    <property type="entry name" value="N-acetyltransferase"/>
</dbReference>
<dbReference type="PATRIC" id="fig|1231392.3.peg.299"/>
<keyword evidence="3" id="KW-1185">Reference proteome</keyword>
<gene>
    <name evidence="2" type="ORF">OCGS_0298</name>
</gene>
<dbReference type="OrthoDB" id="6293260at2"/>
<dbReference type="STRING" id="1231392.OCGS_0298"/>
<dbReference type="PANTHER" id="PTHR43792:SF1">
    <property type="entry name" value="N-ACETYLTRANSFERASE DOMAIN-CONTAINING PROTEIN"/>
    <property type="match status" value="1"/>
</dbReference>
<dbReference type="PANTHER" id="PTHR43792">
    <property type="entry name" value="GNAT FAMILY, PUTATIVE (AFU_ORTHOLOGUE AFUA_3G00765)-RELATED-RELATED"/>
    <property type="match status" value="1"/>
</dbReference>
<dbReference type="AlphaFoldDB" id="K2GT27"/>
<dbReference type="InterPro" id="IPR000182">
    <property type="entry name" value="GNAT_dom"/>
</dbReference>
<dbReference type="InterPro" id="IPR016181">
    <property type="entry name" value="Acyl_CoA_acyltransferase"/>
</dbReference>
<sequence>MPLTHAPTLTTDRLILRGPERGDLPAHVRFATTSDRMAAIGGRTTEDGAFRGFLAGIGHWHWHGYGFFTLTRRDDPAPLGRVGLLNLAGWADVELAWHLYDGAEGHGFATEAGAKVRDWARGTLGIDRLVSYIDAANARSQATARRLGAATDGARAAHDGDAEIWRHPQAGA</sequence>
<feature type="domain" description="N-acetyltransferase" evidence="1">
    <location>
        <begin position="13"/>
        <end position="149"/>
    </location>
</feature>
<proteinExistence type="predicted"/>
<dbReference type="GO" id="GO:0016747">
    <property type="term" value="F:acyltransferase activity, transferring groups other than amino-acyl groups"/>
    <property type="evidence" value="ECO:0007669"/>
    <property type="project" value="InterPro"/>
</dbReference>
<evidence type="ECO:0000313" key="2">
    <source>
        <dbReference type="EMBL" id="EKE45681.1"/>
    </source>
</evidence>
<reference evidence="2 3" key="1">
    <citation type="journal article" date="2012" name="J. Bacteriol.">
        <title>Draft Genome Sequence of Oceaniovalibus guishaninsula JLT2003T.</title>
        <authorList>
            <person name="Tang K."/>
            <person name="Liu K."/>
            <person name="Jiao N."/>
        </authorList>
    </citation>
    <scope>NUCLEOTIDE SEQUENCE [LARGE SCALE GENOMIC DNA]</scope>
    <source>
        <strain evidence="2 3">JLT2003</strain>
    </source>
</reference>
<dbReference type="Proteomes" id="UP000006765">
    <property type="component" value="Unassembled WGS sequence"/>
</dbReference>
<name>K2GT27_9RHOB</name>
<evidence type="ECO:0000313" key="3">
    <source>
        <dbReference type="Proteomes" id="UP000006765"/>
    </source>
</evidence>
<dbReference type="SUPFAM" id="SSF55729">
    <property type="entry name" value="Acyl-CoA N-acyltransferases (Nat)"/>
    <property type="match status" value="1"/>
</dbReference>
<dbReference type="eggNOG" id="COG1670">
    <property type="taxonomic scope" value="Bacteria"/>
</dbReference>
<dbReference type="Pfam" id="PF13302">
    <property type="entry name" value="Acetyltransf_3"/>
    <property type="match status" value="1"/>
</dbReference>
<accession>K2GT27</accession>
<dbReference type="Gene3D" id="3.40.630.30">
    <property type="match status" value="1"/>
</dbReference>